<keyword evidence="9" id="KW-0408">Iron</keyword>
<dbReference type="PANTHER" id="PTHR30529">
    <property type="entry name" value="CYTOCHROME B561"/>
    <property type="match status" value="1"/>
</dbReference>
<dbReference type="GO" id="GO:0009055">
    <property type="term" value="F:electron transfer activity"/>
    <property type="evidence" value="ECO:0007669"/>
    <property type="project" value="InterPro"/>
</dbReference>
<dbReference type="KEGG" id="mrh:MycrhN_1767"/>
<dbReference type="RefSeq" id="WP_014210192.1">
    <property type="nucleotide sequence ID" value="NC_016604.1"/>
</dbReference>
<dbReference type="InterPro" id="IPR016174">
    <property type="entry name" value="Di-haem_cyt_TM"/>
</dbReference>
<dbReference type="PATRIC" id="fig|710685.3.peg.1776"/>
<dbReference type="InterPro" id="IPR011577">
    <property type="entry name" value="Cyt_b561_bac/Ni-Hgenase"/>
</dbReference>
<feature type="transmembrane region" description="Helical" evidence="13">
    <location>
        <begin position="39"/>
        <end position="59"/>
    </location>
</feature>
<keyword evidence="10 13" id="KW-0472">Membrane</keyword>
<proteinExistence type="inferred from homology"/>
<name>G8RLB6_MYCRN</name>
<feature type="transmembrane region" description="Helical" evidence="13">
    <location>
        <begin position="141"/>
        <end position="162"/>
    </location>
</feature>
<dbReference type="GO" id="GO:0005886">
    <property type="term" value="C:plasma membrane"/>
    <property type="evidence" value="ECO:0007669"/>
    <property type="project" value="UniProtKB-SubCell"/>
</dbReference>
<dbReference type="SUPFAM" id="SSF81342">
    <property type="entry name" value="Transmembrane di-heme cytochromes"/>
    <property type="match status" value="1"/>
</dbReference>
<gene>
    <name evidence="15" type="ordered locus">MycrhN_1767</name>
</gene>
<dbReference type="InterPro" id="IPR052168">
    <property type="entry name" value="Cytochrome_b561_oxidase"/>
</dbReference>
<dbReference type="eggNOG" id="COG3038">
    <property type="taxonomic scope" value="Bacteria"/>
</dbReference>
<evidence type="ECO:0000313" key="15">
    <source>
        <dbReference type="EMBL" id="AEV72378.1"/>
    </source>
</evidence>
<reference evidence="15 16" key="1">
    <citation type="submission" date="2011-12" db="EMBL/GenBank/DDBJ databases">
        <title>Complete sequence of Mycobacterium rhodesiae NBB3.</title>
        <authorList>
            <consortium name="US DOE Joint Genome Institute"/>
            <person name="Lucas S."/>
            <person name="Han J."/>
            <person name="Lapidus A."/>
            <person name="Cheng J.-F."/>
            <person name="Goodwin L."/>
            <person name="Pitluck S."/>
            <person name="Peters L."/>
            <person name="Mikhailova N."/>
            <person name="Gu W."/>
            <person name="Detter J.C."/>
            <person name="Han C."/>
            <person name="Tapia R."/>
            <person name="Land M."/>
            <person name="Hauser L."/>
            <person name="Kyrpides N."/>
            <person name="Ivanova N."/>
            <person name="Pagani I."/>
            <person name="Mattes T."/>
            <person name="Holmes A."/>
            <person name="Rutledge P."/>
            <person name="Paulsen I."/>
            <person name="Coleman N."/>
            <person name="Woyke T."/>
        </authorList>
    </citation>
    <scope>NUCLEOTIDE SEQUENCE [LARGE SCALE GENOMIC DNA]</scope>
    <source>
        <strain evidence="15 16">NBB3</strain>
    </source>
</reference>
<accession>G8RLB6</accession>
<evidence type="ECO:0000256" key="11">
    <source>
        <dbReference type="ARBA" id="ARBA00037975"/>
    </source>
</evidence>
<keyword evidence="8 13" id="KW-1133">Transmembrane helix</keyword>
<evidence type="ECO:0000256" key="1">
    <source>
        <dbReference type="ARBA" id="ARBA00004651"/>
    </source>
</evidence>
<dbReference type="Gene3D" id="1.20.950.20">
    <property type="entry name" value="Transmembrane di-heme cytochromes, Chain C"/>
    <property type="match status" value="1"/>
</dbReference>
<dbReference type="GO" id="GO:0020037">
    <property type="term" value="F:heme binding"/>
    <property type="evidence" value="ECO:0007669"/>
    <property type="project" value="TreeGrafter"/>
</dbReference>
<dbReference type="GO" id="GO:0022904">
    <property type="term" value="P:respiratory electron transport chain"/>
    <property type="evidence" value="ECO:0007669"/>
    <property type="project" value="InterPro"/>
</dbReference>
<feature type="transmembrane region" description="Helical" evidence="13">
    <location>
        <begin position="92"/>
        <end position="121"/>
    </location>
</feature>
<evidence type="ECO:0000313" key="16">
    <source>
        <dbReference type="Proteomes" id="UP000005442"/>
    </source>
</evidence>
<evidence type="ECO:0000259" key="14">
    <source>
        <dbReference type="Pfam" id="PF01292"/>
    </source>
</evidence>
<evidence type="ECO:0000256" key="2">
    <source>
        <dbReference type="ARBA" id="ARBA00022448"/>
    </source>
</evidence>
<sequence>MTAPARFRLRSRVLHWATAILVFAALLIGFTMVNSLGSYGALVTIHMTLGVTILVITVVRIANRLTAHPPAWPPTVSRLEAKIVIASERAMYALLLLQPLIGWAMVSAAGRSAVLLGTLHLPALAPFNTHLYFALRQTHSVLAYLLVAVIAMHVSAILLHTLTLHDRMLSRMLFGRPHRPAIRTSRPTPAAEPHGESQAAVSDDPKSSPPPRTPPR</sequence>
<evidence type="ECO:0000256" key="7">
    <source>
        <dbReference type="ARBA" id="ARBA00022982"/>
    </source>
</evidence>
<dbReference type="OrthoDB" id="8589936at2"/>
<feature type="region of interest" description="Disordered" evidence="12">
    <location>
        <begin position="179"/>
        <end position="216"/>
    </location>
</feature>
<evidence type="ECO:0000256" key="13">
    <source>
        <dbReference type="SAM" id="Phobius"/>
    </source>
</evidence>
<keyword evidence="2" id="KW-0813">Transport</keyword>
<dbReference type="AlphaFoldDB" id="G8RLB6"/>
<keyword evidence="7" id="KW-0249">Electron transport</keyword>
<keyword evidence="16" id="KW-1185">Reference proteome</keyword>
<feature type="transmembrane region" description="Helical" evidence="13">
    <location>
        <begin position="12"/>
        <end position="33"/>
    </location>
</feature>
<dbReference type="HOGENOM" id="CLU_095321_4_2_11"/>
<evidence type="ECO:0000256" key="3">
    <source>
        <dbReference type="ARBA" id="ARBA00022475"/>
    </source>
</evidence>
<comment type="similarity">
    <text evidence="11">Belongs to the cytochrome b561 family.</text>
</comment>
<organism evidence="15 16">
    <name type="scientific">Mycolicibacterium rhodesiae (strain NBB3)</name>
    <name type="common">Mycobacterium rhodesiae</name>
    <dbReference type="NCBI Taxonomy" id="710685"/>
    <lineage>
        <taxon>Bacteria</taxon>
        <taxon>Bacillati</taxon>
        <taxon>Actinomycetota</taxon>
        <taxon>Actinomycetes</taxon>
        <taxon>Mycobacteriales</taxon>
        <taxon>Mycobacteriaceae</taxon>
        <taxon>Mycolicibacterium</taxon>
    </lineage>
</organism>
<protein>
    <submittedName>
        <fullName evidence="15">Cytochrome B561</fullName>
    </submittedName>
</protein>
<feature type="compositionally biased region" description="Pro residues" evidence="12">
    <location>
        <begin position="207"/>
        <end position="216"/>
    </location>
</feature>
<evidence type="ECO:0000256" key="8">
    <source>
        <dbReference type="ARBA" id="ARBA00022989"/>
    </source>
</evidence>
<keyword evidence="5 13" id="KW-0812">Transmembrane</keyword>
<evidence type="ECO:0000256" key="6">
    <source>
        <dbReference type="ARBA" id="ARBA00022723"/>
    </source>
</evidence>
<dbReference type="EMBL" id="CP003169">
    <property type="protein sequence ID" value="AEV72378.1"/>
    <property type="molecule type" value="Genomic_DNA"/>
</dbReference>
<dbReference type="STRING" id="710685.MycrhN_1767"/>
<dbReference type="GO" id="GO:0046872">
    <property type="term" value="F:metal ion binding"/>
    <property type="evidence" value="ECO:0007669"/>
    <property type="project" value="UniProtKB-KW"/>
</dbReference>
<dbReference type="PANTHER" id="PTHR30529:SF6">
    <property type="entry name" value="BLL0291 PROTEIN"/>
    <property type="match status" value="1"/>
</dbReference>
<evidence type="ECO:0000256" key="12">
    <source>
        <dbReference type="SAM" id="MobiDB-lite"/>
    </source>
</evidence>
<comment type="subcellular location">
    <subcellularLocation>
        <location evidence="1">Cell membrane</location>
        <topology evidence="1">Multi-pass membrane protein</topology>
    </subcellularLocation>
</comment>
<feature type="domain" description="Cytochrome b561 bacterial/Ni-hydrogenase" evidence="14">
    <location>
        <begin position="6"/>
        <end position="175"/>
    </location>
</feature>
<dbReference type="Proteomes" id="UP000005442">
    <property type="component" value="Chromosome"/>
</dbReference>
<evidence type="ECO:0000256" key="4">
    <source>
        <dbReference type="ARBA" id="ARBA00022617"/>
    </source>
</evidence>
<dbReference type="Pfam" id="PF01292">
    <property type="entry name" value="Ni_hydr_CYTB"/>
    <property type="match status" value="1"/>
</dbReference>
<evidence type="ECO:0000256" key="5">
    <source>
        <dbReference type="ARBA" id="ARBA00022692"/>
    </source>
</evidence>
<keyword evidence="6" id="KW-0479">Metal-binding</keyword>
<keyword evidence="3" id="KW-1003">Cell membrane</keyword>
<evidence type="ECO:0000256" key="10">
    <source>
        <dbReference type="ARBA" id="ARBA00023136"/>
    </source>
</evidence>
<keyword evidence="4" id="KW-0349">Heme</keyword>
<evidence type="ECO:0000256" key="9">
    <source>
        <dbReference type="ARBA" id="ARBA00023004"/>
    </source>
</evidence>